<dbReference type="EMBL" id="JBDJPC010000009">
    <property type="protein sequence ID" value="KAL1491312.1"/>
    <property type="molecule type" value="Genomic_DNA"/>
</dbReference>
<dbReference type="PANTHER" id="PTHR18902">
    <property type="entry name" value="NUCLEAR MITOTIC APPARATUS PROTEIN 1-RELATED"/>
    <property type="match status" value="1"/>
</dbReference>
<dbReference type="Proteomes" id="UP001566132">
    <property type="component" value="Unassembled WGS sequence"/>
</dbReference>
<reference evidence="8 9" key="1">
    <citation type="submission" date="2024-05" db="EMBL/GenBank/DDBJ databases">
        <title>Genetic variation in Jamaican populations of the coffee berry borer (Hypothenemus hampei).</title>
        <authorList>
            <person name="Errbii M."/>
            <person name="Myrie A."/>
        </authorList>
    </citation>
    <scope>NUCLEOTIDE SEQUENCE [LARGE SCALE GENOMIC DNA]</scope>
    <source>
        <strain evidence="8">JA-Hopewell-2020-01-JO</strain>
        <tissue evidence="8">Whole body</tissue>
    </source>
</reference>
<feature type="coiled-coil region" evidence="5">
    <location>
        <begin position="30"/>
        <end position="186"/>
    </location>
</feature>
<proteinExistence type="predicted"/>
<feature type="region of interest" description="Disordered" evidence="6">
    <location>
        <begin position="1031"/>
        <end position="1063"/>
    </location>
</feature>
<feature type="compositionally biased region" description="Basic and acidic residues" evidence="6">
    <location>
        <begin position="694"/>
        <end position="706"/>
    </location>
</feature>
<gene>
    <name evidence="8" type="ORF">ABEB36_011926</name>
</gene>
<feature type="coiled-coil region" evidence="5">
    <location>
        <begin position="1101"/>
        <end position="1135"/>
    </location>
</feature>
<dbReference type="Gene3D" id="1.10.220.60">
    <property type="entry name" value="GRIP domain"/>
    <property type="match status" value="1"/>
</dbReference>
<keyword evidence="9" id="KW-1185">Reference proteome</keyword>
<dbReference type="GO" id="GO:0005737">
    <property type="term" value="C:cytoplasm"/>
    <property type="evidence" value="ECO:0007669"/>
    <property type="project" value="UniProtKB-SubCell"/>
</dbReference>
<keyword evidence="4 5" id="KW-0175">Coiled coil</keyword>
<accession>A0ABD1EBI8</accession>
<evidence type="ECO:0000256" key="5">
    <source>
        <dbReference type="SAM" id="Coils"/>
    </source>
</evidence>
<evidence type="ECO:0000256" key="3">
    <source>
        <dbReference type="ARBA" id="ARBA00022553"/>
    </source>
</evidence>
<dbReference type="AlphaFoldDB" id="A0ABD1EBI8"/>
<evidence type="ECO:0000256" key="2">
    <source>
        <dbReference type="ARBA" id="ARBA00022490"/>
    </source>
</evidence>
<comment type="caution">
    <text evidence="8">The sequence shown here is derived from an EMBL/GenBank/DDBJ whole genome shotgun (WGS) entry which is preliminary data.</text>
</comment>
<dbReference type="SMART" id="SM00755">
    <property type="entry name" value="Grip"/>
    <property type="match status" value="1"/>
</dbReference>
<dbReference type="Pfam" id="PF01465">
    <property type="entry name" value="GRIP"/>
    <property type="match status" value="1"/>
</dbReference>
<feature type="coiled-coil region" evidence="5">
    <location>
        <begin position="244"/>
        <end position="513"/>
    </location>
</feature>
<protein>
    <recommendedName>
        <fullName evidence="7">GRIP domain-containing protein</fullName>
    </recommendedName>
</protein>
<evidence type="ECO:0000313" key="9">
    <source>
        <dbReference type="Proteomes" id="UP001566132"/>
    </source>
</evidence>
<keyword evidence="3" id="KW-0597">Phosphoprotein</keyword>
<evidence type="ECO:0000256" key="6">
    <source>
        <dbReference type="SAM" id="MobiDB-lite"/>
    </source>
</evidence>
<keyword evidence="2" id="KW-0963">Cytoplasm</keyword>
<feature type="region of interest" description="Disordered" evidence="6">
    <location>
        <begin position="694"/>
        <end position="715"/>
    </location>
</feature>
<name>A0ABD1EBI8_HYPHA</name>
<dbReference type="PANTHER" id="PTHR18902:SF25">
    <property type="entry name" value="GRIP AND COILED-COIL DOMAIN-CONTAINING PROTEIN 2"/>
    <property type="match status" value="1"/>
</dbReference>
<evidence type="ECO:0000259" key="7">
    <source>
        <dbReference type="PROSITE" id="PS50913"/>
    </source>
</evidence>
<feature type="domain" description="GRIP" evidence="7">
    <location>
        <begin position="1131"/>
        <end position="1181"/>
    </location>
</feature>
<sequence length="1204" mass="140534">MDSTDNKKISLESMSKEDLIKKHKNLLVFMQKLKVVKDELQEENTNLKKQLGESQTDNVTSELLEKLTNEKLILVTEIEDLKVKKKHFEEQCSKLETENVSYGRQIKRLTDENDQLISDLSVLEAQVIELHKLGVEQKSQLLDIEKASEETLTKCTEEIKCLKEKLRNKENEVSELMNEVQALKIIQNNSNGNTNCDKINEIEDLKLKNEHLISEVSEGKNLNQKLKDKVTLYHAKLKNFALKIKEIKEEKSEILNLFKSYTEQIKEWKEQLYNVGNELDKLVKDLQNENVKLQEAYEAKTEENQSSLCRYEAQLGSLEKEIEAKQVAFNELKKNHEKLQEELKLKNENLLESIQKYTETNANLIVAKEKLKQLSVLEQSFETEQKFTKESNEEIQRLSENIKQLEEKLKLSESNRQTPSSIADLKRENSELLSEMNQMNQALKERGESISQLEVHCEEMEKKLQLYEFQASRNVEKEETIRNLSKELDSLRNNEQTMEISNLKAEIVALKDRLQADSAYADTETMSTSTISRSEEANRLKDLEGSWEERYGKLRTLAVKFKSKIKELEKEREQLLTKQTTSVKTIQSLQKTIDELQDDFEESKKENKQLLAKLNSVAENISKDKQQLVENEEVISKLQKEIEELCNDKKSVDEWKKKVSGKIQTLRKELEAKNLLIKEAENRTQELENELKNRNLDLQREQDSHKQTKNLLEQSSNECKKNSMLNLEMQDYERSVKELTQKIEKQTREIQNLHTQLETQKNTVSVLREQNKLLEERIEEEQKNGNSTSIEISAYKKNMADLEELVQQKDDKLSDLNKLIETVRSENEELSRELPKVISEHQKTLSQVKGERDRLRNELLGVQQNLRDVRDVLKLREDELETMKTEYENYKVRAQSILKKNQNRDLGMEEKLQEEVSDIKSINEKLKLELSELKQKFDDSEVTTCELKKERDQLNRKIKEMEIDIEELRQSYEQLNIKHQKTVAEHVETVRNLKVHADTLSQCYRQQLAEQEVRHNREIIELQSRLEKVPGPVETPVNALSNMPREEGEGSESVETNPVPNNVHPIPLERLLDSTSDDEMSFLKKSLLEQESKVIHLTALLSDTEQDLAKHVQMNKVLKEEIRRQQRSVEREEHAENLEYLKNVVFKFVTLNSGDERTRLVPVLNTILKLSPEEARKLTMVAKGDPGIKGWASYLPMWPSPNKP</sequence>
<dbReference type="InterPro" id="IPR051841">
    <property type="entry name" value="MT-Golgi_org_protein"/>
</dbReference>
<organism evidence="8 9">
    <name type="scientific">Hypothenemus hampei</name>
    <name type="common">Coffee berry borer</name>
    <dbReference type="NCBI Taxonomy" id="57062"/>
    <lineage>
        <taxon>Eukaryota</taxon>
        <taxon>Metazoa</taxon>
        <taxon>Ecdysozoa</taxon>
        <taxon>Arthropoda</taxon>
        <taxon>Hexapoda</taxon>
        <taxon>Insecta</taxon>
        <taxon>Pterygota</taxon>
        <taxon>Neoptera</taxon>
        <taxon>Endopterygota</taxon>
        <taxon>Coleoptera</taxon>
        <taxon>Polyphaga</taxon>
        <taxon>Cucujiformia</taxon>
        <taxon>Curculionidae</taxon>
        <taxon>Scolytinae</taxon>
        <taxon>Hypothenemus</taxon>
    </lineage>
</organism>
<dbReference type="PROSITE" id="PS50913">
    <property type="entry name" value="GRIP"/>
    <property type="match status" value="1"/>
</dbReference>
<evidence type="ECO:0000313" key="8">
    <source>
        <dbReference type="EMBL" id="KAL1491312.1"/>
    </source>
</evidence>
<evidence type="ECO:0000256" key="1">
    <source>
        <dbReference type="ARBA" id="ARBA00004496"/>
    </source>
</evidence>
<evidence type="ECO:0000256" key="4">
    <source>
        <dbReference type="ARBA" id="ARBA00023054"/>
    </source>
</evidence>
<dbReference type="Gene3D" id="1.20.5.110">
    <property type="match status" value="1"/>
</dbReference>
<comment type="subcellular location">
    <subcellularLocation>
        <location evidence="1">Cytoplasm</location>
    </subcellularLocation>
</comment>
<dbReference type="InterPro" id="IPR000237">
    <property type="entry name" value="GRIP_dom"/>
</dbReference>